<dbReference type="AlphaFoldDB" id="A0A934SHE9"/>
<gene>
    <name evidence="3" type="ORF">IV501_03635</name>
    <name evidence="4" type="ORF">IV501_10990</name>
</gene>
<feature type="domain" description="Alpha-L-glutamate ligase-related protein ATP-grasp" evidence="2">
    <location>
        <begin position="215"/>
        <end position="355"/>
    </location>
</feature>
<keyword evidence="3" id="KW-0966">Cell projection</keyword>
<protein>
    <submittedName>
        <fullName evidence="3">Flagellar biosynthesis protein</fullName>
    </submittedName>
</protein>
<evidence type="ECO:0000313" key="3">
    <source>
        <dbReference type="EMBL" id="MBK4346717.1"/>
    </source>
</evidence>
<dbReference type="Proteomes" id="UP000636458">
    <property type="component" value="Unassembled WGS sequence"/>
</dbReference>
<dbReference type="Pfam" id="PF14397">
    <property type="entry name" value="ATPgrasp_ST"/>
    <property type="match status" value="1"/>
</dbReference>
<evidence type="ECO:0000259" key="2">
    <source>
        <dbReference type="Pfam" id="PF14397"/>
    </source>
</evidence>
<proteinExistence type="predicted"/>
<feature type="region of interest" description="Disordered" evidence="1">
    <location>
        <begin position="1"/>
        <end position="24"/>
    </location>
</feature>
<evidence type="ECO:0000313" key="4">
    <source>
        <dbReference type="EMBL" id="MBK4348160.1"/>
    </source>
</evidence>
<organism evidence="3 5">
    <name type="scientific">Lacisediminihabitans changchengi</name>
    <dbReference type="NCBI Taxonomy" id="2787634"/>
    <lineage>
        <taxon>Bacteria</taxon>
        <taxon>Bacillati</taxon>
        <taxon>Actinomycetota</taxon>
        <taxon>Actinomycetes</taxon>
        <taxon>Micrococcales</taxon>
        <taxon>Microbacteriaceae</taxon>
        <taxon>Lacisediminihabitans</taxon>
    </lineage>
</organism>
<comment type="caution">
    <text evidence="3">The sequence shown here is derived from an EMBL/GenBank/DDBJ whole genome shotgun (WGS) entry which is preliminary data.</text>
</comment>
<dbReference type="EMBL" id="JAEPES010000003">
    <property type="protein sequence ID" value="MBK4348160.1"/>
    <property type="molecule type" value="Genomic_DNA"/>
</dbReference>
<evidence type="ECO:0000313" key="5">
    <source>
        <dbReference type="Proteomes" id="UP000636458"/>
    </source>
</evidence>
<evidence type="ECO:0000256" key="1">
    <source>
        <dbReference type="SAM" id="MobiDB-lite"/>
    </source>
</evidence>
<keyword evidence="3" id="KW-0282">Flagellum</keyword>
<sequence>MPREYGVGHSPCRSRAGGAQRPNGRIVWHTPATDGRTTTVTAQGLGLKNRLSYLGRRARGFDAASVLQRSREVGARFGKPTPVVFADMLWSAAFKNTAFQDYVDYDFAMLTATERETFMTHSLSNHIAMKYDQPEFRSLFHDKLEFNHKFADLLGRGWIDVRESSVDQIRDFVLAHEKVMGKVPFSDSGHGVERYEATDVVDWQKFRAQLLAKGQTLLEEYITQHPTLAAICPGTANTTRVTTFFDGTDTHVLSMAQKFGRGAASDQQTFGGFYTMLDLQGHSRGAGYDSHDNVYKTHPESGVSIVDFQLPMVDELFAFIDKAARVVPQIQYVGWDIVIGETGPVLVEGNWAAGVYENKPSVTGIRTGSRPRFREFVGF</sequence>
<keyword evidence="5" id="KW-1185">Reference proteome</keyword>
<accession>A0A934SHE9</accession>
<keyword evidence="3" id="KW-0969">Cilium</keyword>
<reference evidence="3" key="1">
    <citation type="submission" date="2021-01" db="EMBL/GenBank/DDBJ databases">
        <title>Lacisediminihabitans sp. nov. strain G11-30, isolated from Antarctic Soil.</title>
        <authorList>
            <person name="Li J."/>
        </authorList>
    </citation>
    <scope>NUCLEOTIDE SEQUENCE</scope>
    <source>
        <strain evidence="3">G11-30</strain>
    </source>
</reference>
<dbReference type="EMBL" id="JAEPES010000001">
    <property type="protein sequence ID" value="MBK4346717.1"/>
    <property type="molecule type" value="Genomic_DNA"/>
</dbReference>
<dbReference type="InterPro" id="IPR039523">
    <property type="entry name" value="RimK-rel_E_lig_ATP-grasp"/>
</dbReference>
<name>A0A934SHE9_9MICO</name>